<dbReference type="RefSeq" id="WP_136383136.1">
    <property type="nucleotide sequence ID" value="NZ_SSOD01000001.1"/>
</dbReference>
<gene>
    <name evidence="1" type="ORF">E6O51_01185</name>
</gene>
<evidence type="ECO:0000313" key="1">
    <source>
        <dbReference type="EMBL" id="THF65243.1"/>
    </source>
</evidence>
<name>A0A4S4AZ06_9RHOO</name>
<protein>
    <submittedName>
        <fullName evidence="1">Uncharacterized protein</fullName>
    </submittedName>
</protein>
<proteinExistence type="predicted"/>
<dbReference type="EMBL" id="SSOD01000001">
    <property type="protein sequence ID" value="THF65243.1"/>
    <property type="molecule type" value="Genomic_DNA"/>
</dbReference>
<dbReference type="AlphaFoldDB" id="A0A4S4AZ06"/>
<dbReference type="OrthoDB" id="9255710at2"/>
<accession>A0A4S4AZ06</accession>
<organism evidence="1 2">
    <name type="scientific">Pseudothauera rhizosphaerae</name>
    <dbReference type="NCBI Taxonomy" id="2565932"/>
    <lineage>
        <taxon>Bacteria</taxon>
        <taxon>Pseudomonadati</taxon>
        <taxon>Pseudomonadota</taxon>
        <taxon>Betaproteobacteria</taxon>
        <taxon>Rhodocyclales</taxon>
        <taxon>Zoogloeaceae</taxon>
        <taxon>Pseudothauera</taxon>
    </lineage>
</organism>
<evidence type="ECO:0000313" key="2">
    <source>
        <dbReference type="Proteomes" id="UP000307956"/>
    </source>
</evidence>
<dbReference type="Proteomes" id="UP000307956">
    <property type="component" value="Unassembled WGS sequence"/>
</dbReference>
<reference evidence="1 2" key="1">
    <citation type="submission" date="2019-04" db="EMBL/GenBank/DDBJ databases">
        <title>Azoarcus rhizosphaerae sp. nov. isolated from rhizosphere of Ficus religiosa.</title>
        <authorList>
            <person name="Lin S.-Y."/>
            <person name="Hameed A."/>
            <person name="Hsu Y.-H."/>
            <person name="Young C.-C."/>
        </authorList>
    </citation>
    <scope>NUCLEOTIDE SEQUENCE [LARGE SCALE GENOMIC DNA]</scope>
    <source>
        <strain evidence="1 2">CC-YHH848</strain>
    </source>
</reference>
<keyword evidence="2" id="KW-1185">Reference proteome</keyword>
<sequence>MTQATTSPPPMLDRPAVVAAIADYLMEANHGGYRPDARKVLTVRKSDRRATVREAAAPVRGEVFYFIEGELFSRAEATRLGDGESPLEGAERLVDEIWDRLWVWNAYDFARSTSGWKAP</sequence>
<comment type="caution">
    <text evidence="1">The sequence shown here is derived from an EMBL/GenBank/DDBJ whole genome shotgun (WGS) entry which is preliminary data.</text>
</comment>